<dbReference type="GeneID" id="8575154"/>
<evidence type="ECO:0000313" key="2">
    <source>
        <dbReference type="EMBL" id="CAP26476.2"/>
    </source>
</evidence>
<dbReference type="Proteomes" id="UP000008549">
    <property type="component" value="Unassembled WGS sequence"/>
</dbReference>
<feature type="region of interest" description="Disordered" evidence="1">
    <location>
        <begin position="16"/>
        <end position="45"/>
    </location>
</feature>
<evidence type="ECO:0000313" key="3">
    <source>
        <dbReference type="Proteomes" id="UP000008549"/>
    </source>
</evidence>
<dbReference type="AlphaFoldDB" id="A8X1G6"/>
<proteinExistence type="predicted"/>
<reference evidence="2 3" key="2">
    <citation type="journal article" date="2011" name="PLoS Genet.">
        <title>Caenorhabditis briggsae recombinant inbred line genotypes reveal inter-strain incompatibility and the evolution of recombination.</title>
        <authorList>
            <person name="Ross J.A."/>
            <person name="Koboldt D.C."/>
            <person name="Staisch J.E."/>
            <person name="Chamberlin H.M."/>
            <person name="Gupta B.P."/>
            <person name="Miller R.D."/>
            <person name="Baird S.E."/>
            <person name="Haag E.S."/>
        </authorList>
    </citation>
    <scope>NUCLEOTIDE SEQUENCE [LARGE SCALE GENOMIC DNA]</scope>
    <source>
        <strain evidence="2 3">AF16</strain>
    </source>
</reference>
<feature type="compositionally biased region" description="Basic and acidic residues" evidence="1">
    <location>
        <begin position="30"/>
        <end position="42"/>
    </location>
</feature>
<dbReference type="InParanoid" id="A8X1G6"/>
<feature type="region of interest" description="Disordered" evidence="1">
    <location>
        <begin position="432"/>
        <end position="463"/>
    </location>
</feature>
<dbReference type="CTD" id="8575154"/>
<reference evidence="2 3" key="1">
    <citation type="journal article" date="2003" name="PLoS Biol.">
        <title>The genome sequence of Caenorhabditis briggsae: a platform for comparative genomics.</title>
        <authorList>
            <person name="Stein L.D."/>
            <person name="Bao Z."/>
            <person name="Blasiar D."/>
            <person name="Blumenthal T."/>
            <person name="Brent M.R."/>
            <person name="Chen N."/>
            <person name="Chinwalla A."/>
            <person name="Clarke L."/>
            <person name="Clee C."/>
            <person name="Coghlan A."/>
            <person name="Coulson A."/>
            <person name="D'Eustachio P."/>
            <person name="Fitch D.H."/>
            <person name="Fulton L.A."/>
            <person name="Fulton R.E."/>
            <person name="Griffiths-Jones S."/>
            <person name="Harris T.W."/>
            <person name="Hillier L.W."/>
            <person name="Kamath R."/>
            <person name="Kuwabara P.E."/>
            <person name="Mardis E.R."/>
            <person name="Marra M.A."/>
            <person name="Miner T.L."/>
            <person name="Minx P."/>
            <person name="Mullikin J.C."/>
            <person name="Plumb R.W."/>
            <person name="Rogers J."/>
            <person name="Schein J.E."/>
            <person name="Sohrmann M."/>
            <person name="Spieth J."/>
            <person name="Stajich J.E."/>
            <person name="Wei C."/>
            <person name="Willey D."/>
            <person name="Wilson R.K."/>
            <person name="Durbin R."/>
            <person name="Waterston R.H."/>
        </authorList>
    </citation>
    <scope>NUCLEOTIDE SEQUENCE [LARGE SCALE GENOMIC DNA]</scope>
    <source>
        <strain evidence="2 3">AF16</strain>
    </source>
</reference>
<feature type="compositionally biased region" description="Basic and acidic residues" evidence="1">
    <location>
        <begin position="186"/>
        <end position="197"/>
    </location>
</feature>
<protein>
    <submittedName>
        <fullName evidence="2">Protein CBG05863</fullName>
    </submittedName>
</protein>
<name>A8X1G6_CAEBR</name>
<dbReference type="EMBL" id="HE600909">
    <property type="protein sequence ID" value="CAP26476.2"/>
    <property type="molecule type" value="Genomic_DNA"/>
</dbReference>
<accession>A8X1G6</accession>
<gene>
    <name evidence="2" type="ORF">CBG05863</name>
    <name evidence="2" type="ORF">CBG_05863</name>
</gene>
<dbReference type="KEGG" id="cbr:CBG_05863"/>
<feature type="region of interest" description="Disordered" evidence="1">
    <location>
        <begin position="179"/>
        <end position="206"/>
    </location>
</feature>
<feature type="compositionally biased region" description="Basic and acidic residues" evidence="1">
    <location>
        <begin position="433"/>
        <end position="444"/>
    </location>
</feature>
<organism evidence="2 3">
    <name type="scientific">Caenorhabditis briggsae</name>
    <dbReference type="NCBI Taxonomy" id="6238"/>
    <lineage>
        <taxon>Eukaryota</taxon>
        <taxon>Metazoa</taxon>
        <taxon>Ecdysozoa</taxon>
        <taxon>Nematoda</taxon>
        <taxon>Chromadorea</taxon>
        <taxon>Rhabditida</taxon>
        <taxon>Rhabditina</taxon>
        <taxon>Rhabditomorpha</taxon>
        <taxon>Rhabditoidea</taxon>
        <taxon>Rhabditidae</taxon>
        <taxon>Peloderinae</taxon>
        <taxon>Caenorhabditis</taxon>
    </lineage>
</organism>
<evidence type="ECO:0000256" key="1">
    <source>
        <dbReference type="SAM" id="MobiDB-lite"/>
    </source>
</evidence>
<sequence>MSTFVPFQSAQVYEERLKGSSTTEGQGWVRMDHEDNSEEDKAPFGSQPITLLSIKNYPDMTVRAKAKLPCGHSLSRRHLGSEPLSVSETRKTVKQRKKKKHFNTQTLLKRNPALTEKVPCCVLHQFRITNTHVLFSSELNSSINFYTFCSYFSYISRHFGTPGYLIQVRGDGIEQSCLPTGKKKREKESEESFHAEETDSEIESSSSLNLEAGSCCDEKGTCSSSIPAVVSHIFRSVHRCLTHCPIHSLNSPLSPHSIQFLRDREKLPSRRFLLPRPILSGYRFPPHTELVVPRRLDNQMTTHDIIYSEHPLSLFPHSFNSPIPADCNEDECPSVIRDLDRVVWHVSANPIFDRLDQMAVELRTVMDLKPTFLRFFTHPRVVIFSRVGSKNSLEKTVAEGKEKRPFYCQLSCVALFALPKMMRDALLWSKEVSSSDRRQTDTHPKNWGGKNAETGKPRRQKSL</sequence>
<dbReference type="HOGENOM" id="CLU_590850_0_0_1"/>
<dbReference type="RefSeq" id="XP_045093136.1">
    <property type="nucleotide sequence ID" value="XM_045235523.1"/>
</dbReference>
<keyword evidence="3" id="KW-1185">Reference proteome</keyword>